<dbReference type="Proteomes" id="UP001221898">
    <property type="component" value="Unassembled WGS sequence"/>
</dbReference>
<accession>A0AAD7STE8</accession>
<sequence length="136" mass="15248">MLSPLFPFGGAGAPRRLVAESESGGPAAGELVVWEWCGKVIFNTRPWSEQSLSLFRSQFFNCNQEPEEPLEGYLLWLQELHARWRDHSVRNCCTTSSSFIGCWSSPSTRPVGRHESWCPQNQLHHLLTSGSGKSPC</sequence>
<dbReference type="EMBL" id="JAINUG010000038">
    <property type="protein sequence ID" value="KAJ8407466.1"/>
    <property type="molecule type" value="Genomic_DNA"/>
</dbReference>
<evidence type="ECO:0000313" key="1">
    <source>
        <dbReference type="EMBL" id="KAJ8407466.1"/>
    </source>
</evidence>
<name>A0AAD7STE8_9TELE</name>
<proteinExistence type="predicted"/>
<organism evidence="1 2">
    <name type="scientific">Aldrovandia affinis</name>
    <dbReference type="NCBI Taxonomy" id="143900"/>
    <lineage>
        <taxon>Eukaryota</taxon>
        <taxon>Metazoa</taxon>
        <taxon>Chordata</taxon>
        <taxon>Craniata</taxon>
        <taxon>Vertebrata</taxon>
        <taxon>Euteleostomi</taxon>
        <taxon>Actinopterygii</taxon>
        <taxon>Neopterygii</taxon>
        <taxon>Teleostei</taxon>
        <taxon>Notacanthiformes</taxon>
        <taxon>Halosauridae</taxon>
        <taxon>Aldrovandia</taxon>
    </lineage>
</organism>
<reference evidence="1" key="1">
    <citation type="journal article" date="2023" name="Science">
        <title>Genome structures resolve the early diversification of teleost fishes.</title>
        <authorList>
            <person name="Parey E."/>
            <person name="Louis A."/>
            <person name="Montfort J."/>
            <person name="Bouchez O."/>
            <person name="Roques C."/>
            <person name="Iampietro C."/>
            <person name="Lluch J."/>
            <person name="Castinel A."/>
            <person name="Donnadieu C."/>
            <person name="Desvignes T."/>
            <person name="Floi Bucao C."/>
            <person name="Jouanno E."/>
            <person name="Wen M."/>
            <person name="Mejri S."/>
            <person name="Dirks R."/>
            <person name="Jansen H."/>
            <person name="Henkel C."/>
            <person name="Chen W.J."/>
            <person name="Zahm M."/>
            <person name="Cabau C."/>
            <person name="Klopp C."/>
            <person name="Thompson A.W."/>
            <person name="Robinson-Rechavi M."/>
            <person name="Braasch I."/>
            <person name="Lecointre G."/>
            <person name="Bobe J."/>
            <person name="Postlethwait J.H."/>
            <person name="Berthelot C."/>
            <person name="Roest Crollius H."/>
            <person name="Guiguen Y."/>
        </authorList>
    </citation>
    <scope>NUCLEOTIDE SEQUENCE</scope>
    <source>
        <strain evidence="1">NC1722</strain>
    </source>
</reference>
<protein>
    <submittedName>
        <fullName evidence="1">Uncharacterized protein</fullName>
    </submittedName>
</protein>
<evidence type="ECO:0000313" key="2">
    <source>
        <dbReference type="Proteomes" id="UP001221898"/>
    </source>
</evidence>
<gene>
    <name evidence="1" type="ORF">AAFF_G00273230</name>
</gene>
<dbReference type="AlphaFoldDB" id="A0AAD7STE8"/>
<comment type="caution">
    <text evidence="1">The sequence shown here is derived from an EMBL/GenBank/DDBJ whole genome shotgun (WGS) entry which is preliminary data.</text>
</comment>
<keyword evidence="2" id="KW-1185">Reference proteome</keyword>